<sequence>MRCPALTGLEWQHARAITSGLEAKLCSALPWPLKIKYRKAGGYTRVVRFYFSERQPYCSAPRIPGRDVLGISTRLLGAYEPNSGDLFAFAFRYNRCWLFFFFAPCFSPCVQATS</sequence>
<dbReference type="EMBL" id="KX761577">
    <property type="protein sequence ID" value="AST24267.1"/>
    <property type="molecule type" value="Genomic_DNA"/>
</dbReference>
<reference evidence="1" key="1">
    <citation type="journal article" date="2018" name="Gene">
        <title>The complete mitochondrial genome of the Caulerpa lentillifera (Ulvophyceae, Chlorophyta): Sequence, genome content, organization structure and phylogenetic consideration.</title>
        <authorList>
            <person name="Zheng F."/>
            <person name="Liu H."/>
            <person name="Jiang M."/>
            <person name="Xu Z."/>
            <person name="Wang Z."/>
            <person name="Wang C."/>
            <person name="Du F."/>
            <person name="Shen Z."/>
            <person name="Wang B."/>
        </authorList>
    </citation>
    <scope>NUCLEOTIDE SEQUENCE</scope>
</reference>
<keyword evidence="1" id="KW-0496">Mitochondrion</keyword>
<dbReference type="GeneID" id="37544060"/>
<proteinExistence type="predicted"/>
<gene>
    <name evidence="1" type="primary">orf114</name>
</gene>
<dbReference type="RefSeq" id="YP_009504792.1">
    <property type="nucleotide sequence ID" value="NC_038217.1"/>
</dbReference>
<evidence type="ECO:0000313" key="1">
    <source>
        <dbReference type="EMBL" id="AST24267.1"/>
    </source>
</evidence>
<accession>A0A2Z2QKJ4</accession>
<protein>
    <submittedName>
        <fullName evidence="1">Uncharacterized protein</fullName>
    </submittedName>
</protein>
<dbReference type="AlphaFoldDB" id="A0A2Z2QKJ4"/>
<geneLocation type="mitochondrion" evidence="1"/>
<organism evidence="1">
    <name type="scientific">Caulerpa lentillifera</name>
    <dbReference type="NCBI Taxonomy" id="148947"/>
    <lineage>
        <taxon>Eukaryota</taxon>
        <taxon>Viridiplantae</taxon>
        <taxon>Chlorophyta</taxon>
        <taxon>core chlorophytes</taxon>
        <taxon>Ulvophyceae</taxon>
        <taxon>TCBD clade</taxon>
        <taxon>Bryopsidales</taxon>
        <taxon>Halimedineae</taxon>
        <taxon>Caulerpaceae</taxon>
        <taxon>Caulerpa</taxon>
    </lineage>
</organism>
<name>A0A2Z2QKJ4_9CHLO</name>